<keyword evidence="3" id="KW-0645">Protease</keyword>
<dbReference type="Pfam" id="PF00089">
    <property type="entry name" value="Trypsin"/>
    <property type="match status" value="1"/>
</dbReference>
<dbReference type="InterPro" id="IPR001314">
    <property type="entry name" value="Peptidase_S1A"/>
</dbReference>
<evidence type="ECO:0000256" key="1">
    <source>
        <dbReference type="ARBA" id="ARBA00004613"/>
    </source>
</evidence>
<dbReference type="SUPFAM" id="SSF50494">
    <property type="entry name" value="Trypsin-like serine proteases"/>
    <property type="match status" value="1"/>
</dbReference>
<dbReference type="PANTHER" id="PTHR24264:SF65">
    <property type="entry name" value="SRCR DOMAIN-CONTAINING PROTEIN"/>
    <property type="match status" value="1"/>
</dbReference>
<dbReference type="GO" id="GO:0005576">
    <property type="term" value="C:extracellular region"/>
    <property type="evidence" value="ECO:0007669"/>
    <property type="project" value="UniProtKB-SubCell"/>
</dbReference>
<dbReference type="InterPro" id="IPR043504">
    <property type="entry name" value="Peptidase_S1_PA_chymotrypsin"/>
</dbReference>
<evidence type="ECO:0000256" key="2">
    <source>
        <dbReference type="ARBA" id="ARBA00022525"/>
    </source>
</evidence>
<accession>B3RP98</accession>
<dbReference type="GO" id="GO:0006508">
    <property type="term" value="P:proteolysis"/>
    <property type="evidence" value="ECO:0007669"/>
    <property type="project" value="UniProtKB-KW"/>
</dbReference>
<dbReference type="OrthoDB" id="10059102at2759"/>
<evidence type="ECO:0000256" key="3">
    <source>
        <dbReference type="ARBA" id="ARBA00022670"/>
    </source>
</evidence>
<evidence type="ECO:0000256" key="6">
    <source>
        <dbReference type="ARBA" id="ARBA00023157"/>
    </source>
</evidence>
<keyword evidence="5" id="KW-0720">Serine protease</keyword>
<dbReference type="EMBL" id="DS985242">
    <property type="protein sequence ID" value="EDV27598.1"/>
    <property type="molecule type" value="Genomic_DNA"/>
</dbReference>
<dbReference type="GeneID" id="6750647"/>
<dbReference type="FunFam" id="2.40.10.10:FF:000047">
    <property type="entry name" value="Trypsin eta"/>
    <property type="match status" value="1"/>
</dbReference>
<sequence length="191" mass="20396">VITAAHCVHKTAKKKLRVNVGDHNIEDAEAQIIDLRSLHVHSGYSPSTLANDIALLKLKSSATAKPHTSTIQCASADTKLIAGEDVLITGWGALAEGGSHPDKLQKVKLQLVSDTDCDAEHGSEFMPKEIFCARYKPGGKDSCQGDSDGPVVYKGDLIGLVSWGYGCACPDIPGVYTRVSNYESWIAKTMG</sequence>
<dbReference type="RefSeq" id="XP_002109432.1">
    <property type="nucleotide sequence ID" value="XM_002109396.1"/>
</dbReference>
<evidence type="ECO:0000259" key="7">
    <source>
        <dbReference type="PROSITE" id="PS50240"/>
    </source>
</evidence>
<dbReference type="InterPro" id="IPR001254">
    <property type="entry name" value="Trypsin_dom"/>
</dbReference>
<dbReference type="SMART" id="SM00020">
    <property type="entry name" value="Tryp_SPc"/>
    <property type="match status" value="1"/>
</dbReference>
<dbReference type="PRINTS" id="PR00722">
    <property type="entry name" value="CHYMOTRYPSIN"/>
</dbReference>
<dbReference type="PROSITE" id="PS50240">
    <property type="entry name" value="TRYPSIN_DOM"/>
    <property type="match status" value="1"/>
</dbReference>
<dbReference type="Proteomes" id="UP000009022">
    <property type="component" value="Unassembled WGS sequence"/>
</dbReference>
<keyword evidence="9" id="KW-1185">Reference proteome</keyword>
<proteinExistence type="predicted"/>
<keyword evidence="6" id="KW-1015">Disulfide bond</keyword>
<name>B3RP98_TRIAD</name>
<evidence type="ECO:0000256" key="5">
    <source>
        <dbReference type="ARBA" id="ARBA00022825"/>
    </source>
</evidence>
<feature type="non-terminal residue" evidence="8">
    <location>
        <position position="1"/>
    </location>
</feature>
<protein>
    <recommendedName>
        <fullName evidence="7">Peptidase S1 domain-containing protein</fullName>
    </recommendedName>
</protein>
<organism evidence="8 9">
    <name type="scientific">Trichoplax adhaerens</name>
    <name type="common">Trichoplax reptans</name>
    <dbReference type="NCBI Taxonomy" id="10228"/>
    <lineage>
        <taxon>Eukaryota</taxon>
        <taxon>Metazoa</taxon>
        <taxon>Placozoa</taxon>
        <taxon>Uniplacotomia</taxon>
        <taxon>Trichoplacea</taxon>
        <taxon>Trichoplacidae</taxon>
        <taxon>Trichoplax</taxon>
    </lineage>
</organism>
<comment type="subcellular location">
    <subcellularLocation>
        <location evidence="1">Secreted</location>
    </subcellularLocation>
</comment>
<dbReference type="PANTHER" id="PTHR24264">
    <property type="entry name" value="TRYPSIN-RELATED"/>
    <property type="match status" value="1"/>
</dbReference>
<evidence type="ECO:0000313" key="8">
    <source>
        <dbReference type="EMBL" id="EDV27598.1"/>
    </source>
</evidence>
<dbReference type="eggNOG" id="KOG3627">
    <property type="taxonomic scope" value="Eukaryota"/>
</dbReference>
<evidence type="ECO:0000313" key="9">
    <source>
        <dbReference type="Proteomes" id="UP000009022"/>
    </source>
</evidence>
<dbReference type="PROSITE" id="PS00134">
    <property type="entry name" value="TRYPSIN_HIS"/>
    <property type="match status" value="1"/>
</dbReference>
<gene>
    <name evidence="8" type="ORF">TRIADDRAFT_21288</name>
</gene>
<reference evidence="8 9" key="1">
    <citation type="journal article" date="2008" name="Nature">
        <title>The Trichoplax genome and the nature of placozoans.</title>
        <authorList>
            <person name="Srivastava M."/>
            <person name="Begovic E."/>
            <person name="Chapman J."/>
            <person name="Putnam N.H."/>
            <person name="Hellsten U."/>
            <person name="Kawashima T."/>
            <person name="Kuo A."/>
            <person name="Mitros T."/>
            <person name="Salamov A."/>
            <person name="Carpenter M.L."/>
            <person name="Signorovitch A.Y."/>
            <person name="Moreno M.A."/>
            <person name="Kamm K."/>
            <person name="Grimwood J."/>
            <person name="Schmutz J."/>
            <person name="Shapiro H."/>
            <person name="Grigoriev I.V."/>
            <person name="Buss L.W."/>
            <person name="Schierwater B."/>
            <person name="Dellaporta S.L."/>
            <person name="Rokhsar D.S."/>
        </authorList>
    </citation>
    <scope>NUCLEOTIDE SEQUENCE [LARGE SCALE GENOMIC DNA]</scope>
    <source>
        <strain evidence="8 9">Grell-BS-1999</strain>
    </source>
</reference>
<dbReference type="GO" id="GO:0004252">
    <property type="term" value="F:serine-type endopeptidase activity"/>
    <property type="evidence" value="ECO:0000318"/>
    <property type="project" value="GO_Central"/>
</dbReference>
<dbReference type="InterPro" id="IPR050127">
    <property type="entry name" value="Serine_Proteases_S1"/>
</dbReference>
<feature type="domain" description="Peptidase S1" evidence="7">
    <location>
        <begin position="1"/>
        <end position="191"/>
    </location>
</feature>
<dbReference type="CDD" id="cd00190">
    <property type="entry name" value="Tryp_SPc"/>
    <property type="match status" value="1"/>
</dbReference>
<dbReference type="PhylomeDB" id="B3RP98"/>
<dbReference type="STRING" id="10228.B3RP98"/>
<keyword evidence="2" id="KW-0964">Secreted</keyword>
<evidence type="ECO:0000256" key="4">
    <source>
        <dbReference type="ARBA" id="ARBA00022801"/>
    </source>
</evidence>
<dbReference type="InterPro" id="IPR018114">
    <property type="entry name" value="TRYPSIN_HIS"/>
</dbReference>
<dbReference type="Gene3D" id="2.40.10.10">
    <property type="entry name" value="Trypsin-like serine proteases"/>
    <property type="match status" value="1"/>
</dbReference>
<dbReference type="KEGG" id="tad:TRIADDRAFT_21288"/>
<dbReference type="AlphaFoldDB" id="B3RP98"/>
<dbReference type="CTD" id="6750647"/>
<dbReference type="InterPro" id="IPR009003">
    <property type="entry name" value="Peptidase_S1_PA"/>
</dbReference>
<dbReference type="GO" id="GO:0051604">
    <property type="term" value="P:protein maturation"/>
    <property type="evidence" value="ECO:0007669"/>
    <property type="project" value="UniProtKB-ARBA"/>
</dbReference>
<dbReference type="InParanoid" id="B3RP98"/>
<keyword evidence="4" id="KW-0378">Hydrolase</keyword>
<dbReference type="HOGENOM" id="CLU_006842_13_1_1"/>